<keyword evidence="7" id="KW-0378">Hydrolase</keyword>
<dbReference type="InterPro" id="IPR029058">
    <property type="entry name" value="AB_hydrolase_fold"/>
</dbReference>
<comment type="cofactor">
    <cofactor evidence="1">
        <name>Ca(2+)</name>
        <dbReference type="ChEBI" id="CHEBI:29108"/>
    </cofactor>
</comment>
<dbReference type="GO" id="GO:0022008">
    <property type="term" value="P:neurogenesis"/>
    <property type="evidence" value="ECO:0007669"/>
    <property type="project" value="TreeGrafter"/>
</dbReference>
<accession>A0A9P0AK70</accession>
<evidence type="ECO:0000259" key="16">
    <source>
        <dbReference type="Pfam" id="PF01764"/>
    </source>
</evidence>
<feature type="domain" description="Fungal lipase-type" evidence="16">
    <location>
        <begin position="377"/>
        <end position="509"/>
    </location>
</feature>
<keyword evidence="5 15" id="KW-0812">Transmembrane</keyword>
<keyword evidence="6" id="KW-0479">Metal-binding</keyword>
<dbReference type="KEGG" id="btab:109032552"/>
<keyword evidence="4" id="KW-0597">Phosphoprotein</keyword>
<evidence type="ECO:0000313" key="18">
    <source>
        <dbReference type="Proteomes" id="UP001152759"/>
    </source>
</evidence>
<keyword evidence="10 15" id="KW-1133">Transmembrane helix</keyword>
<dbReference type="Pfam" id="PF01764">
    <property type="entry name" value="Lipase_3"/>
    <property type="match status" value="1"/>
</dbReference>
<keyword evidence="12 15" id="KW-0472">Membrane</keyword>
<proteinExistence type="predicted"/>
<evidence type="ECO:0000256" key="4">
    <source>
        <dbReference type="ARBA" id="ARBA00022553"/>
    </source>
</evidence>
<comment type="subcellular location">
    <subcellularLocation>
        <location evidence="2">Cell membrane</location>
        <topology evidence="2">Multi-pass membrane protein</topology>
    </subcellularLocation>
</comment>
<comment type="catalytic activity">
    <reaction evidence="13">
        <text>a 1,2-diacyl-sn-glycerol + H2O = a 2-acylglycerol + a fatty acid + H(+)</text>
        <dbReference type="Rhea" id="RHEA:33275"/>
        <dbReference type="ChEBI" id="CHEBI:15377"/>
        <dbReference type="ChEBI" id="CHEBI:15378"/>
        <dbReference type="ChEBI" id="CHEBI:17389"/>
        <dbReference type="ChEBI" id="CHEBI:17815"/>
        <dbReference type="ChEBI" id="CHEBI:28868"/>
        <dbReference type="EC" id="3.1.1.116"/>
    </reaction>
    <physiologicalReaction direction="left-to-right" evidence="13">
        <dbReference type="Rhea" id="RHEA:33276"/>
    </physiologicalReaction>
</comment>
<evidence type="ECO:0000256" key="12">
    <source>
        <dbReference type="ARBA" id="ARBA00023136"/>
    </source>
</evidence>
<evidence type="ECO:0000313" key="17">
    <source>
        <dbReference type="EMBL" id="CAH0394561.1"/>
    </source>
</evidence>
<dbReference type="InterPro" id="IPR002921">
    <property type="entry name" value="Fungal_lipase-type"/>
</dbReference>
<dbReference type="SUPFAM" id="SSF53474">
    <property type="entry name" value="alpha/beta-Hydrolases"/>
    <property type="match status" value="1"/>
</dbReference>
<evidence type="ECO:0000256" key="15">
    <source>
        <dbReference type="SAM" id="Phobius"/>
    </source>
</evidence>
<dbReference type="OrthoDB" id="438440at2759"/>
<dbReference type="GO" id="GO:0004806">
    <property type="term" value="F:triacylglycerol lipase activity"/>
    <property type="evidence" value="ECO:0007669"/>
    <property type="project" value="TreeGrafter"/>
</dbReference>
<evidence type="ECO:0000256" key="3">
    <source>
        <dbReference type="ARBA" id="ARBA00022475"/>
    </source>
</evidence>
<evidence type="ECO:0000256" key="14">
    <source>
        <dbReference type="ARBA" id="ARBA00026104"/>
    </source>
</evidence>
<dbReference type="GO" id="GO:0046340">
    <property type="term" value="P:diacylglycerol catabolic process"/>
    <property type="evidence" value="ECO:0007669"/>
    <property type="project" value="TreeGrafter"/>
</dbReference>
<name>A0A9P0AK70_BEMTA</name>
<dbReference type="AlphaFoldDB" id="A0A9P0AK70"/>
<evidence type="ECO:0000256" key="13">
    <source>
        <dbReference type="ARBA" id="ARBA00024531"/>
    </source>
</evidence>
<evidence type="ECO:0000256" key="8">
    <source>
        <dbReference type="ARBA" id="ARBA00022837"/>
    </source>
</evidence>
<evidence type="ECO:0000256" key="6">
    <source>
        <dbReference type="ARBA" id="ARBA00022723"/>
    </source>
</evidence>
<dbReference type="GO" id="GO:0005737">
    <property type="term" value="C:cytoplasm"/>
    <property type="evidence" value="ECO:0007669"/>
    <property type="project" value="TreeGrafter"/>
</dbReference>
<feature type="transmembrane region" description="Helical" evidence="15">
    <location>
        <begin position="140"/>
        <end position="160"/>
    </location>
</feature>
<reference evidence="17" key="1">
    <citation type="submission" date="2021-12" db="EMBL/GenBank/DDBJ databases">
        <authorList>
            <person name="King R."/>
        </authorList>
    </citation>
    <scope>NUCLEOTIDE SEQUENCE</scope>
</reference>
<organism evidence="17 18">
    <name type="scientific">Bemisia tabaci</name>
    <name type="common">Sweetpotato whitefly</name>
    <name type="synonym">Aleurodes tabaci</name>
    <dbReference type="NCBI Taxonomy" id="7038"/>
    <lineage>
        <taxon>Eukaryota</taxon>
        <taxon>Metazoa</taxon>
        <taxon>Ecdysozoa</taxon>
        <taxon>Arthropoda</taxon>
        <taxon>Hexapoda</taxon>
        <taxon>Insecta</taxon>
        <taxon>Pterygota</taxon>
        <taxon>Neoptera</taxon>
        <taxon>Paraneoptera</taxon>
        <taxon>Hemiptera</taxon>
        <taxon>Sternorrhyncha</taxon>
        <taxon>Aleyrodoidea</taxon>
        <taxon>Aleyrodidae</taxon>
        <taxon>Aleyrodinae</taxon>
        <taxon>Bemisia</taxon>
    </lineage>
</organism>
<dbReference type="PANTHER" id="PTHR45792">
    <property type="entry name" value="DIACYLGLYCEROL LIPASE HOMOLOG-RELATED"/>
    <property type="match status" value="1"/>
</dbReference>
<evidence type="ECO:0000256" key="7">
    <source>
        <dbReference type="ARBA" id="ARBA00022801"/>
    </source>
</evidence>
<evidence type="ECO:0000256" key="5">
    <source>
        <dbReference type="ARBA" id="ARBA00022692"/>
    </source>
</evidence>
<gene>
    <name evidence="17" type="ORF">BEMITA_LOCUS12845</name>
</gene>
<feature type="transmembrane region" description="Helical" evidence="15">
    <location>
        <begin position="56"/>
        <end position="79"/>
    </location>
</feature>
<sequence>MPALELMGRKWLAGTDDMVFPSLVELIVRFIWLILVSVALLRYYNFTFDCDEGGYLVRFYLIGVIVIIVAMMIMLTIIINRSAQGAIWDTARRAIVPRLIVIKIAMMFPEMLMNILGTVWTFTHVIDCVDEHFTNTVVRFLVLFNWMLFALTVFGLALVLDPIGSIKINDGNNEMTIDSLRHRKVTRIWVRRFRWFFCWITRDEHSREAFSQIASLFSSLFRDTDMVPTDIIAGCILLRVKQKRESREQRRLALIAEQRYNCTSSVKEAFAGMPSWMNLELAEHYLQFSMAAYGWPFVMYRYCLTGIFKLLSNVTCCSCFRAKPTVVREDNCCLCNLAGVKYISRTSTQDILFVSFRNHIFQLPFFVVADHKTKSIVISIRGSISMRDIFTDLTAVADKFEVEGLPPDSMAHKGMIASANYVKKELEDGGLLDKAFAAHPDYKLVLTGHSLGAGTSVLLAILLKPKYPDVKVYAFATPAGLLSREAARYTESFVMTIGVGDDFVMRLSIESAEDCRTNMLNVLQMCRLPKYRVYLNGFGYALFGVPSRDLESTWRADRLRTPANQRSSPLLSKSSIIEVVVPTANDIAHRRFSKSRLFPAGKILHITYKKKSKEEKKAAKKSGERSGETFEMRWAHPEDFVELRIMPRMLLDHLPDNIHKTIRTVLDEQITEITMDMNEITIL</sequence>
<dbReference type="GO" id="GO:0005886">
    <property type="term" value="C:plasma membrane"/>
    <property type="evidence" value="ECO:0007669"/>
    <property type="project" value="UniProtKB-SubCell"/>
</dbReference>
<keyword evidence="3" id="KW-1003">Cell membrane</keyword>
<protein>
    <recommendedName>
        <fullName evidence="14">sn-1-specific diacylglycerol lipase</fullName>
        <ecNumber evidence="14">3.1.1.116</ecNumber>
    </recommendedName>
</protein>
<feature type="transmembrane region" description="Helical" evidence="15">
    <location>
        <begin position="26"/>
        <end position="44"/>
    </location>
</feature>
<dbReference type="EMBL" id="OU963869">
    <property type="protein sequence ID" value="CAH0394561.1"/>
    <property type="molecule type" value="Genomic_DNA"/>
</dbReference>
<keyword evidence="9" id="KW-0442">Lipid degradation</keyword>
<dbReference type="EC" id="3.1.1.116" evidence="14"/>
<dbReference type="Proteomes" id="UP001152759">
    <property type="component" value="Chromosome 8"/>
</dbReference>
<evidence type="ECO:0000256" key="10">
    <source>
        <dbReference type="ARBA" id="ARBA00022989"/>
    </source>
</evidence>
<evidence type="ECO:0000256" key="9">
    <source>
        <dbReference type="ARBA" id="ARBA00022963"/>
    </source>
</evidence>
<keyword evidence="8" id="KW-0106">Calcium</keyword>
<keyword evidence="18" id="KW-1185">Reference proteome</keyword>
<dbReference type="InterPro" id="IPR052214">
    <property type="entry name" value="DAG_Lipase-Related"/>
</dbReference>
<dbReference type="CDD" id="cd00519">
    <property type="entry name" value="Lipase_3"/>
    <property type="match status" value="1"/>
</dbReference>
<feature type="transmembrane region" description="Helical" evidence="15">
    <location>
        <begin position="100"/>
        <end position="120"/>
    </location>
</feature>
<evidence type="ECO:0000256" key="1">
    <source>
        <dbReference type="ARBA" id="ARBA00001913"/>
    </source>
</evidence>
<dbReference type="PANTHER" id="PTHR45792:SF2">
    <property type="entry name" value="DIACYLGLYCEROL LIPASE-BETA"/>
    <property type="match status" value="1"/>
</dbReference>
<dbReference type="Gene3D" id="3.40.50.1820">
    <property type="entry name" value="alpha/beta hydrolase"/>
    <property type="match status" value="1"/>
</dbReference>
<evidence type="ECO:0000256" key="11">
    <source>
        <dbReference type="ARBA" id="ARBA00023098"/>
    </source>
</evidence>
<evidence type="ECO:0000256" key="2">
    <source>
        <dbReference type="ARBA" id="ARBA00004651"/>
    </source>
</evidence>
<keyword evidence="11" id="KW-0443">Lipid metabolism</keyword>
<dbReference type="GO" id="GO:0019369">
    <property type="term" value="P:arachidonate metabolic process"/>
    <property type="evidence" value="ECO:0007669"/>
    <property type="project" value="TreeGrafter"/>
</dbReference>
<dbReference type="GO" id="GO:0046872">
    <property type="term" value="F:metal ion binding"/>
    <property type="evidence" value="ECO:0007669"/>
    <property type="project" value="UniProtKB-KW"/>
</dbReference>